<dbReference type="AlphaFoldDB" id="A0A9D2IVY7"/>
<dbReference type="GO" id="GO:0003677">
    <property type="term" value="F:DNA binding"/>
    <property type="evidence" value="ECO:0007669"/>
    <property type="project" value="InterPro"/>
</dbReference>
<gene>
    <name evidence="4" type="ORF">H9812_06625</name>
</gene>
<dbReference type="Pfam" id="PF01381">
    <property type="entry name" value="HTH_3"/>
    <property type="match status" value="1"/>
</dbReference>
<reference evidence="4" key="1">
    <citation type="journal article" date="2021" name="PeerJ">
        <title>Extensive microbial diversity within the chicken gut microbiome revealed by metagenomics and culture.</title>
        <authorList>
            <person name="Gilroy R."/>
            <person name="Ravi A."/>
            <person name="Getino M."/>
            <person name="Pursley I."/>
            <person name="Horton D.L."/>
            <person name="Alikhan N.F."/>
            <person name="Baker D."/>
            <person name="Gharbi K."/>
            <person name="Hall N."/>
            <person name="Watson M."/>
            <person name="Adriaenssens E.M."/>
            <person name="Foster-Nyarko E."/>
            <person name="Jarju S."/>
            <person name="Secka A."/>
            <person name="Antonio M."/>
            <person name="Oren A."/>
            <person name="Chaudhuri R.R."/>
            <person name="La Ragione R."/>
            <person name="Hildebrand F."/>
            <person name="Pallen M.J."/>
        </authorList>
    </citation>
    <scope>NUCLEOTIDE SEQUENCE</scope>
    <source>
        <strain evidence="4">CHK33-5263</strain>
    </source>
</reference>
<keyword evidence="1" id="KW-0175">Coiled coil</keyword>
<comment type="caution">
    <text evidence="4">The sequence shown here is derived from an EMBL/GenBank/DDBJ whole genome shotgun (WGS) entry which is preliminary data.</text>
</comment>
<evidence type="ECO:0000256" key="1">
    <source>
        <dbReference type="SAM" id="Coils"/>
    </source>
</evidence>
<feature type="coiled-coil region" evidence="1">
    <location>
        <begin position="76"/>
        <end position="103"/>
    </location>
</feature>
<organism evidence="4 5">
    <name type="scientific">Candidatus Gallimonas intestinigallinarum</name>
    <dbReference type="NCBI Taxonomy" id="2838604"/>
    <lineage>
        <taxon>Bacteria</taxon>
        <taxon>Bacillati</taxon>
        <taxon>Bacillota</taxon>
        <taxon>Clostridia</taxon>
        <taxon>Candidatus Gallimonas</taxon>
    </lineage>
</organism>
<feature type="transmembrane region" description="Helical" evidence="2">
    <location>
        <begin position="117"/>
        <end position="139"/>
    </location>
</feature>
<feature type="transmembrane region" description="Helical" evidence="2">
    <location>
        <begin position="159"/>
        <end position="182"/>
    </location>
</feature>
<evidence type="ECO:0000313" key="5">
    <source>
        <dbReference type="Proteomes" id="UP000824044"/>
    </source>
</evidence>
<keyword evidence="2" id="KW-1133">Transmembrane helix</keyword>
<dbReference type="SUPFAM" id="SSF47413">
    <property type="entry name" value="lambda repressor-like DNA-binding domains"/>
    <property type="match status" value="1"/>
</dbReference>
<evidence type="ECO:0000259" key="3">
    <source>
        <dbReference type="PROSITE" id="PS50943"/>
    </source>
</evidence>
<name>A0A9D2IVY7_9FIRM</name>
<feature type="domain" description="HTH cro/C1-type" evidence="3">
    <location>
        <begin position="12"/>
        <end position="66"/>
    </location>
</feature>
<evidence type="ECO:0000256" key="2">
    <source>
        <dbReference type="SAM" id="Phobius"/>
    </source>
</evidence>
<reference evidence="4" key="2">
    <citation type="submission" date="2021-04" db="EMBL/GenBank/DDBJ databases">
        <authorList>
            <person name="Gilroy R."/>
        </authorList>
    </citation>
    <scope>NUCLEOTIDE SEQUENCE</scope>
    <source>
        <strain evidence="4">CHK33-5263</strain>
    </source>
</reference>
<dbReference type="InterPro" id="IPR010982">
    <property type="entry name" value="Lambda_DNA-bd_dom_sf"/>
</dbReference>
<accession>A0A9D2IVY7</accession>
<dbReference type="InterPro" id="IPR001387">
    <property type="entry name" value="Cro/C1-type_HTH"/>
</dbReference>
<dbReference type="CDD" id="cd00093">
    <property type="entry name" value="HTH_XRE"/>
    <property type="match status" value="1"/>
</dbReference>
<keyword evidence="2" id="KW-0812">Transmembrane</keyword>
<dbReference type="EMBL" id="DXBS01000121">
    <property type="protein sequence ID" value="HIZ25124.1"/>
    <property type="molecule type" value="Genomic_DNA"/>
</dbReference>
<protein>
    <submittedName>
        <fullName evidence="4">Helix-turn-helix domain-containing protein</fullName>
    </submittedName>
</protein>
<dbReference type="PROSITE" id="PS50943">
    <property type="entry name" value="HTH_CROC1"/>
    <property type="match status" value="1"/>
</dbReference>
<sequence length="194" mass="21100">MDYVSQTNGAYLRDLRIEHGEKQDELARAIHVSRQLLSMWERDRARATESSLADIAAHYRLNVDTVMDGYFCAPSAEVTAEDAESEEDAAQETEEEIAAAEISAAPRRGVHPIMRTGLITAVAVAVVYAFAAGVLWGIVFPRAADGATVQAIVVVNVPVLTACLAAILICVSALAMIAHWLLRKVLRRNKNQEG</sequence>
<proteinExistence type="predicted"/>
<dbReference type="SMART" id="SM00530">
    <property type="entry name" value="HTH_XRE"/>
    <property type="match status" value="1"/>
</dbReference>
<evidence type="ECO:0000313" key="4">
    <source>
        <dbReference type="EMBL" id="HIZ25124.1"/>
    </source>
</evidence>
<dbReference type="Proteomes" id="UP000824044">
    <property type="component" value="Unassembled WGS sequence"/>
</dbReference>
<dbReference type="Gene3D" id="1.10.260.40">
    <property type="entry name" value="lambda repressor-like DNA-binding domains"/>
    <property type="match status" value="1"/>
</dbReference>
<keyword evidence="2" id="KW-0472">Membrane</keyword>